<proteinExistence type="predicted"/>
<comment type="caution">
    <text evidence="2">The sequence shown here is derived from an EMBL/GenBank/DDBJ whole genome shotgun (WGS) entry which is preliminary data.</text>
</comment>
<organism evidence="2 3">
    <name type="scientific">Amycolatopsis dendrobii</name>
    <dbReference type="NCBI Taxonomy" id="2760662"/>
    <lineage>
        <taxon>Bacteria</taxon>
        <taxon>Bacillati</taxon>
        <taxon>Actinomycetota</taxon>
        <taxon>Actinomycetes</taxon>
        <taxon>Pseudonocardiales</taxon>
        <taxon>Pseudonocardiaceae</taxon>
        <taxon>Amycolatopsis</taxon>
    </lineage>
</organism>
<sequence length="294" mass="31520">MRRANAFLLLGLVLGAVIAFLATEAEPYRQVVTAAGPTDGPGVLPPATDSSPPGPTPKLSTGGAAPQQGPELSAELPALVPQGHVSVVVFDRAKGTTPVSLDPHRHYTSASLVKLLIALDALDRDSNPGTVQEMLSRSDDDTASKLWVEGGETKIVRDAVTEMGLAETRPPDNPGRWGDTKITAADITRVYRYLMDQAPARHRTTILTALGRATENGADGFRQYFGIPDALGDVRWAVKQGWSCCNPGRILHTSGLVKDNRYIVTVLTENPRSVSYDDAEAQVTEVVRHLPGIR</sequence>
<accession>A0A7W3ZD01</accession>
<keyword evidence="3" id="KW-1185">Reference proteome</keyword>
<evidence type="ECO:0000256" key="1">
    <source>
        <dbReference type="SAM" id="MobiDB-lite"/>
    </source>
</evidence>
<gene>
    <name evidence="2" type="ORF">H4281_27430</name>
</gene>
<dbReference type="InterPro" id="IPR012338">
    <property type="entry name" value="Beta-lactam/transpept-like"/>
</dbReference>
<evidence type="ECO:0000313" key="3">
    <source>
        <dbReference type="Proteomes" id="UP000526734"/>
    </source>
</evidence>
<evidence type="ECO:0000313" key="2">
    <source>
        <dbReference type="EMBL" id="MBB1156900.1"/>
    </source>
</evidence>
<dbReference type="Proteomes" id="UP000526734">
    <property type="component" value="Unassembled WGS sequence"/>
</dbReference>
<dbReference type="EMBL" id="JACGZW010000009">
    <property type="protein sequence ID" value="MBB1156900.1"/>
    <property type="molecule type" value="Genomic_DNA"/>
</dbReference>
<dbReference type="Gene3D" id="3.40.710.10">
    <property type="entry name" value="DD-peptidase/beta-lactamase superfamily"/>
    <property type="match status" value="1"/>
</dbReference>
<dbReference type="AlphaFoldDB" id="A0A7W3ZD01"/>
<reference evidence="2 3" key="1">
    <citation type="submission" date="2020-08" db="EMBL/GenBank/DDBJ databases">
        <title>Amycolatopsis sp. nov. DR6-1 isolated from Dendrobium heterocarpum.</title>
        <authorList>
            <person name="Tedsree N."/>
            <person name="Kuncharoen N."/>
            <person name="Likhitwitayawuid K."/>
            <person name="Tanasupawat S."/>
        </authorList>
    </citation>
    <scope>NUCLEOTIDE SEQUENCE [LARGE SCALE GENOMIC DNA]</scope>
    <source>
        <strain evidence="2 3">DR6-1</strain>
    </source>
</reference>
<name>A0A7W3ZD01_9PSEU</name>
<protein>
    <recommendedName>
        <fullName evidence="4">Serine hydrolase</fullName>
    </recommendedName>
</protein>
<evidence type="ECO:0008006" key="4">
    <source>
        <dbReference type="Google" id="ProtNLM"/>
    </source>
</evidence>
<dbReference type="RefSeq" id="WP_182893789.1">
    <property type="nucleotide sequence ID" value="NZ_JACGZW010000009.1"/>
</dbReference>
<feature type="region of interest" description="Disordered" evidence="1">
    <location>
        <begin position="33"/>
        <end position="70"/>
    </location>
</feature>
<dbReference type="SUPFAM" id="SSF56601">
    <property type="entry name" value="beta-lactamase/transpeptidase-like"/>
    <property type="match status" value="1"/>
</dbReference>